<proteinExistence type="predicted"/>
<keyword evidence="1" id="KW-0732">Signal</keyword>
<dbReference type="InterPro" id="IPR000782">
    <property type="entry name" value="FAS1_domain"/>
</dbReference>
<evidence type="ECO:0000313" key="3">
    <source>
        <dbReference type="EMBL" id="RED15111.1"/>
    </source>
</evidence>
<gene>
    <name evidence="3" type="ORF">DFR46_0098</name>
</gene>
<dbReference type="Proteomes" id="UP000256310">
    <property type="component" value="Unassembled WGS sequence"/>
</dbReference>
<evidence type="ECO:0000256" key="1">
    <source>
        <dbReference type="SAM" id="SignalP"/>
    </source>
</evidence>
<name>A0A3D9FDH9_9SPHN</name>
<feature type="signal peptide" evidence="1">
    <location>
        <begin position="1"/>
        <end position="31"/>
    </location>
</feature>
<dbReference type="GO" id="GO:0005615">
    <property type="term" value="C:extracellular space"/>
    <property type="evidence" value="ECO:0007669"/>
    <property type="project" value="TreeGrafter"/>
</dbReference>
<accession>A0A3D9FDH9</accession>
<dbReference type="PANTHER" id="PTHR10900">
    <property type="entry name" value="PERIOSTIN-RELATED"/>
    <property type="match status" value="1"/>
</dbReference>
<dbReference type="PROSITE" id="PS50213">
    <property type="entry name" value="FAS1"/>
    <property type="match status" value="1"/>
</dbReference>
<dbReference type="InterPro" id="IPR036378">
    <property type="entry name" value="FAS1_dom_sf"/>
</dbReference>
<evidence type="ECO:0000313" key="4">
    <source>
        <dbReference type="Proteomes" id="UP000256310"/>
    </source>
</evidence>
<dbReference type="SUPFAM" id="SSF82153">
    <property type="entry name" value="FAS1 domain"/>
    <property type="match status" value="1"/>
</dbReference>
<evidence type="ECO:0000259" key="2">
    <source>
        <dbReference type="PROSITE" id="PS50213"/>
    </source>
</evidence>
<feature type="chain" id="PRO_5017584066" evidence="1">
    <location>
        <begin position="32"/>
        <end position="211"/>
    </location>
</feature>
<feature type="domain" description="FAS1" evidence="2">
    <location>
        <begin position="58"/>
        <end position="202"/>
    </location>
</feature>
<dbReference type="SMART" id="SM00554">
    <property type="entry name" value="FAS1"/>
    <property type="match status" value="1"/>
</dbReference>
<comment type="caution">
    <text evidence="3">The sequence shown here is derived from an EMBL/GenBank/DDBJ whole genome shotgun (WGS) entry which is preliminary data.</text>
</comment>
<protein>
    <submittedName>
        <fullName evidence="3">Putative surface protein with fasciclin (FAS1) repeats</fullName>
    </submittedName>
</protein>
<dbReference type="PANTHER" id="PTHR10900:SF77">
    <property type="entry name" value="FI19380P1"/>
    <property type="match status" value="1"/>
</dbReference>
<dbReference type="Pfam" id="PF02469">
    <property type="entry name" value="Fasciclin"/>
    <property type="match status" value="1"/>
</dbReference>
<dbReference type="FunFam" id="2.30.180.10:FF:000032">
    <property type="entry name" value="Fasciclin domain-containing protein, putative"/>
    <property type="match status" value="1"/>
</dbReference>
<dbReference type="InterPro" id="IPR050904">
    <property type="entry name" value="Adhesion/Biosynth-related"/>
</dbReference>
<keyword evidence="4" id="KW-1185">Reference proteome</keyword>
<reference evidence="3 4" key="1">
    <citation type="submission" date="2018-07" db="EMBL/GenBank/DDBJ databases">
        <title>Genomic Encyclopedia of Type Strains, Phase IV (KMG-IV): sequencing the most valuable type-strain genomes for metagenomic binning, comparative biology and taxonomic classification.</title>
        <authorList>
            <person name="Goeker M."/>
        </authorList>
    </citation>
    <scope>NUCLEOTIDE SEQUENCE [LARGE SCALE GENOMIC DNA]</scope>
    <source>
        <strain evidence="3 4">DSM 26725</strain>
    </source>
</reference>
<organism evidence="3 4">
    <name type="scientific">Parasphingopyxis lamellibrachiae</name>
    <dbReference type="NCBI Taxonomy" id="680125"/>
    <lineage>
        <taxon>Bacteria</taxon>
        <taxon>Pseudomonadati</taxon>
        <taxon>Pseudomonadota</taxon>
        <taxon>Alphaproteobacteria</taxon>
        <taxon>Sphingomonadales</taxon>
        <taxon>Sphingomonadaceae</taxon>
        <taxon>Parasphingopyxis</taxon>
    </lineage>
</organism>
<dbReference type="Gene3D" id="2.30.180.10">
    <property type="entry name" value="FAS1 domain"/>
    <property type="match status" value="1"/>
</dbReference>
<sequence length="211" mass="21304">MKLLKSMRLAKGTSVAMGLAVFALGGAPALADNHQGEAAAPAAETEVVTIGGAEMLPTRNIVENASNSADHTTLVAAVVQAELAETLSGPGPFTVFAPTNEAFGLLPAGTVDALMQDAARAQLAQILTYHVVPGALDAETLTSRIEAAGGELTLTTVEGSPLVATMDNGAVALRDEIGGISYVTQADAAQLNGIIHVINGILVPEPEAAAD</sequence>
<dbReference type="AlphaFoldDB" id="A0A3D9FDH9"/>
<dbReference type="EMBL" id="QRDP01000004">
    <property type="protein sequence ID" value="RED15111.1"/>
    <property type="molecule type" value="Genomic_DNA"/>
</dbReference>